<name>A0A8S2D4H6_9BILA</name>
<dbReference type="PROSITE" id="PS50156">
    <property type="entry name" value="SSD"/>
    <property type="match status" value="1"/>
</dbReference>
<keyword evidence="6" id="KW-0325">Glycoprotein</keyword>
<comment type="similarity">
    <text evidence="2">Belongs to the patched family.</text>
</comment>
<evidence type="ECO:0000313" key="10">
    <source>
        <dbReference type="EMBL" id="CAF0876627.1"/>
    </source>
</evidence>
<feature type="compositionally biased region" description="Polar residues" evidence="7">
    <location>
        <begin position="784"/>
        <end position="803"/>
    </location>
</feature>
<sequence>CGFIRSKMITDTNKLFIPIDSQAIRDHLKIKDLLPINYLDSYYSHQDIDFGIFGDVLFRVYDQSMIARQVVQEEIYRIHELVQNVNITYNNLTLNYSHICAKRSQTCVVDGDIYLQKTFWQRISDKSIYSYINNGLYIDDDGVPHMLSVIFGHNLIISNETDTMYSNVLRFRFNIRQGTDDEILIGRLWEQAFLEFFHHFKSTIVQCIYSVSTSIDQELNSNIILDTKLVTGTFVLMIIFATILLSWRGPLSTSPAFLGGVGVLATCLGLISGFGFCSLIGIPMCVGIDDMFIIYSAFCQSNCRETTPKRLARTFRACGASITITSLTDILAFLIGFSIAFCYLYQIMLFGSGVALYNRCINANCNTLLFCLKNSPHSLEEKQPPHNKHRRSIKPRNCLPIKDMLMRIVKSFFSPVGRTIVLVVYIVYIVATFYGASQMKNGMKLGQLLADKSYAKTYLDTIDKEFRLYPLVQFIIYKPIPYWRNDYIKRIEMLIDQAKKLNGMDKQLEISWLKLMNINSNDIHKNQTSYIETVRGFTNLLPIFQNDIVMNHTHIVASRFYLQFGRVCYNSSDGQLVNELRSLVKQSQLPIIVYSNLFKFYEQMYEVFPNIVQSFIIAVEAMYIVTLLFIPDLQSVICIISTMIMMLTGLIAILHYWNMTISSVTMVELIMSIGFCADFCVHIVYAFLTSKGTRNQRAIAAISHMGVPIFCASSSTIVGVFFLAFAQSYLFRTFFKTIFVIMCLGTVHALCFLPVFLSFCGPQWQYHELETDDEHDYRIKTVSTSNTDKLPNDHLLTTKQQPSLEGDDELEQEEKT</sequence>
<evidence type="ECO:0000256" key="3">
    <source>
        <dbReference type="ARBA" id="ARBA00022692"/>
    </source>
</evidence>
<feature type="compositionally biased region" description="Acidic residues" evidence="7">
    <location>
        <begin position="805"/>
        <end position="816"/>
    </location>
</feature>
<feature type="transmembrane region" description="Helical" evidence="8">
    <location>
        <begin position="669"/>
        <end position="688"/>
    </location>
</feature>
<evidence type="ECO:0000313" key="11">
    <source>
        <dbReference type="EMBL" id="CAF3660987.1"/>
    </source>
</evidence>
<reference evidence="10" key="1">
    <citation type="submission" date="2021-02" db="EMBL/GenBank/DDBJ databases">
        <authorList>
            <person name="Nowell W R."/>
        </authorList>
    </citation>
    <scope>NUCLEOTIDE SEQUENCE</scope>
</reference>
<evidence type="ECO:0000256" key="8">
    <source>
        <dbReference type="SAM" id="Phobius"/>
    </source>
</evidence>
<comment type="caution">
    <text evidence="10">The sequence shown here is derived from an EMBL/GenBank/DDBJ whole genome shotgun (WGS) entry which is preliminary data.</text>
</comment>
<dbReference type="Pfam" id="PF02460">
    <property type="entry name" value="Patched"/>
    <property type="match status" value="1"/>
</dbReference>
<evidence type="ECO:0000259" key="9">
    <source>
        <dbReference type="PROSITE" id="PS50156"/>
    </source>
</evidence>
<dbReference type="Proteomes" id="UP000677228">
    <property type="component" value="Unassembled WGS sequence"/>
</dbReference>
<feature type="transmembrane region" description="Helical" evidence="8">
    <location>
        <begin position="256"/>
        <end position="282"/>
    </location>
</feature>
<keyword evidence="3 8" id="KW-0812">Transmembrane</keyword>
<feature type="non-terminal residue" evidence="10">
    <location>
        <position position="1"/>
    </location>
</feature>
<dbReference type="GO" id="GO:0016020">
    <property type="term" value="C:membrane"/>
    <property type="evidence" value="ECO:0007669"/>
    <property type="project" value="UniProtKB-SubCell"/>
</dbReference>
<feature type="domain" description="SSD" evidence="9">
    <location>
        <begin position="245"/>
        <end position="350"/>
    </location>
</feature>
<evidence type="ECO:0000256" key="1">
    <source>
        <dbReference type="ARBA" id="ARBA00004141"/>
    </source>
</evidence>
<evidence type="ECO:0000256" key="6">
    <source>
        <dbReference type="ARBA" id="ARBA00023180"/>
    </source>
</evidence>
<feature type="transmembrane region" description="Helical" evidence="8">
    <location>
        <begin position="229"/>
        <end position="247"/>
    </location>
</feature>
<dbReference type="EMBL" id="CAJOBA010002829">
    <property type="protein sequence ID" value="CAF3660987.1"/>
    <property type="molecule type" value="Genomic_DNA"/>
</dbReference>
<dbReference type="InterPro" id="IPR000731">
    <property type="entry name" value="SSD"/>
</dbReference>
<feature type="transmembrane region" description="Helical" evidence="8">
    <location>
        <begin position="709"/>
        <end position="731"/>
    </location>
</feature>
<keyword evidence="4 8" id="KW-1133">Transmembrane helix</keyword>
<dbReference type="SUPFAM" id="SSF82866">
    <property type="entry name" value="Multidrug efflux transporter AcrB transmembrane domain"/>
    <property type="match status" value="2"/>
</dbReference>
<dbReference type="PANTHER" id="PTHR10796">
    <property type="entry name" value="PATCHED-RELATED"/>
    <property type="match status" value="1"/>
</dbReference>
<feature type="transmembrane region" description="Helical" evidence="8">
    <location>
        <begin position="611"/>
        <end position="630"/>
    </location>
</feature>
<evidence type="ECO:0000256" key="2">
    <source>
        <dbReference type="ARBA" id="ARBA00005585"/>
    </source>
</evidence>
<feature type="transmembrane region" description="Helical" evidence="8">
    <location>
        <begin position="737"/>
        <end position="759"/>
    </location>
</feature>
<dbReference type="InterPro" id="IPR051697">
    <property type="entry name" value="Patched_domain-protein"/>
</dbReference>
<organism evidence="10 12">
    <name type="scientific">Didymodactylos carnosus</name>
    <dbReference type="NCBI Taxonomy" id="1234261"/>
    <lineage>
        <taxon>Eukaryota</taxon>
        <taxon>Metazoa</taxon>
        <taxon>Spiralia</taxon>
        <taxon>Gnathifera</taxon>
        <taxon>Rotifera</taxon>
        <taxon>Eurotatoria</taxon>
        <taxon>Bdelloidea</taxon>
        <taxon>Philodinida</taxon>
        <taxon>Philodinidae</taxon>
        <taxon>Didymodactylos</taxon>
    </lineage>
</organism>
<feature type="region of interest" description="Disordered" evidence="7">
    <location>
        <begin position="784"/>
        <end position="816"/>
    </location>
</feature>
<dbReference type="PANTHER" id="PTHR10796:SF92">
    <property type="entry name" value="PATCHED-RELATED, ISOFORM A"/>
    <property type="match status" value="1"/>
</dbReference>
<comment type="subcellular location">
    <subcellularLocation>
        <location evidence="1">Membrane</location>
        <topology evidence="1">Multi-pass membrane protein</topology>
    </subcellularLocation>
</comment>
<protein>
    <recommendedName>
        <fullName evidence="9">SSD domain-containing protein</fullName>
    </recommendedName>
</protein>
<feature type="transmembrane region" description="Helical" evidence="8">
    <location>
        <begin position="637"/>
        <end position="657"/>
    </location>
</feature>
<dbReference type="Gene3D" id="1.20.1640.10">
    <property type="entry name" value="Multidrug efflux transporter AcrB transmembrane domain"/>
    <property type="match status" value="2"/>
</dbReference>
<evidence type="ECO:0000256" key="7">
    <source>
        <dbReference type="SAM" id="MobiDB-lite"/>
    </source>
</evidence>
<evidence type="ECO:0000256" key="4">
    <source>
        <dbReference type="ARBA" id="ARBA00022989"/>
    </source>
</evidence>
<evidence type="ECO:0000313" key="12">
    <source>
        <dbReference type="Proteomes" id="UP000677228"/>
    </source>
</evidence>
<accession>A0A8S2D4H6</accession>
<evidence type="ECO:0000256" key="5">
    <source>
        <dbReference type="ARBA" id="ARBA00023136"/>
    </source>
</evidence>
<dbReference type="EMBL" id="CAJNOK010002828">
    <property type="protein sequence ID" value="CAF0876627.1"/>
    <property type="molecule type" value="Genomic_DNA"/>
</dbReference>
<dbReference type="Proteomes" id="UP000682733">
    <property type="component" value="Unassembled WGS sequence"/>
</dbReference>
<gene>
    <name evidence="10" type="ORF">OVA965_LOCUS8406</name>
    <name evidence="11" type="ORF">TMI583_LOCUS8402</name>
</gene>
<dbReference type="InterPro" id="IPR003392">
    <property type="entry name" value="PTHD_SSD"/>
</dbReference>
<dbReference type="AlphaFoldDB" id="A0A8S2D4H6"/>
<proteinExistence type="inferred from homology"/>
<feature type="transmembrane region" description="Helical" evidence="8">
    <location>
        <begin position="412"/>
        <end position="436"/>
    </location>
</feature>
<keyword evidence="5 8" id="KW-0472">Membrane</keyword>
<feature type="transmembrane region" description="Helical" evidence="8">
    <location>
        <begin position="330"/>
        <end position="350"/>
    </location>
</feature>